<evidence type="ECO:0000313" key="7">
    <source>
        <dbReference type="Proteomes" id="UP001497600"/>
    </source>
</evidence>
<sequence length="275" mass="30677">MALGVALWLCPKKNTQLYDKLLTLMSSLNTLFPNQPPKFEPHITITTNVDVNLVDSEKTRDDVNKILSASVVALNSLPTNHSNLVTLGKIDSQRKYFKKLYFQVKKDPNLVSLARIIREIFVITPQEIEAENIKINPHLYTTNSKGNTVRRKPSKKHKRSASSASTAQSSTVDIDERTKPIEMQKVQAIAAAKAAEWSSSEFDPHISLVYSDLHPIDNALWRTIKTRVSDYLNVANCDAEGLEDNGLGWDGGVLKLVLCEGDVNDWIVLGSVDLH</sequence>
<gene>
    <name evidence="6" type="primary">CPD1</name>
    <name evidence="6" type="ORF">CAAN4_H24806</name>
</gene>
<evidence type="ECO:0000256" key="3">
    <source>
        <dbReference type="ARBA" id="ARBA00012317"/>
    </source>
</evidence>
<dbReference type="InterPro" id="IPR012386">
    <property type="entry name" value="Cyclic-nucl_3Pdiesterase"/>
</dbReference>
<evidence type="ECO:0000256" key="1">
    <source>
        <dbReference type="ARBA" id="ARBA00003831"/>
    </source>
</evidence>
<evidence type="ECO:0000256" key="4">
    <source>
        <dbReference type="ARBA" id="ARBA00014478"/>
    </source>
</evidence>
<feature type="compositionally biased region" description="Basic residues" evidence="5">
    <location>
        <begin position="148"/>
        <end position="160"/>
    </location>
</feature>
<keyword evidence="7" id="KW-1185">Reference proteome</keyword>
<dbReference type="SUPFAM" id="SSF55144">
    <property type="entry name" value="LigT-like"/>
    <property type="match status" value="1"/>
</dbReference>
<protein>
    <recommendedName>
        <fullName evidence="4">2',3'-cyclic-nucleotide 3'-phosphodiesterase</fullName>
        <ecNumber evidence="3">3.1.4.37</ecNumber>
    </recommendedName>
</protein>
<evidence type="ECO:0000256" key="5">
    <source>
        <dbReference type="SAM" id="MobiDB-lite"/>
    </source>
</evidence>
<dbReference type="EMBL" id="OZ004260">
    <property type="protein sequence ID" value="CAK7922277.1"/>
    <property type="molecule type" value="Genomic_DNA"/>
</dbReference>
<organism evidence="6 7">
    <name type="scientific">[Candida] anglica</name>
    <dbReference type="NCBI Taxonomy" id="148631"/>
    <lineage>
        <taxon>Eukaryota</taxon>
        <taxon>Fungi</taxon>
        <taxon>Dikarya</taxon>
        <taxon>Ascomycota</taxon>
        <taxon>Saccharomycotina</taxon>
        <taxon>Pichiomycetes</taxon>
        <taxon>Debaryomycetaceae</taxon>
        <taxon>Kurtzmaniella</taxon>
    </lineage>
</organism>
<evidence type="ECO:0000313" key="6">
    <source>
        <dbReference type="EMBL" id="CAK7922277.1"/>
    </source>
</evidence>
<reference evidence="6 7" key="1">
    <citation type="submission" date="2024-01" db="EMBL/GenBank/DDBJ databases">
        <authorList>
            <consortium name="Genoscope - CEA"/>
            <person name="William W."/>
        </authorList>
    </citation>
    <scope>NUCLEOTIDE SEQUENCE [LARGE SCALE GENOMIC DNA]</scope>
    <source>
        <strain evidence="6 7">29B2s-10</strain>
    </source>
</reference>
<dbReference type="EC" id="3.1.4.37" evidence="3"/>
<comment type="function">
    <text evidence="1">Involved in the metabolism of ADP-ribose 1',2'-cyclic phosphate which is produced as a consequence of tRNA splicing.</text>
</comment>
<feature type="compositionally biased region" description="Low complexity" evidence="5">
    <location>
        <begin position="161"/>
        <end position="171"/>
    </location>
</feature>
<evidence type="ECO:0000256" key="2">
    <source>
        <dbReference type="ARBA" id="ARBA00006037"/>
    </source>
</evidence>
<comment type="similarity">
    <text evidence="2">Belongs to the 2H phosphoesterase superfamily. CPD1 family.</text>
</comment>
<name>A0ABP0EMB4_9ASCO</name>
<accession>A0ABP0EMB4</accession>
<dbReference type="InterPro" id="IPR009097">
    <property type="entry name" value="Cyclic_Pdiesterase"/>
</dbReference>
<dbReference type="Gene3D" id="3.90.1140.10">
    <property type="entry name" value="Cyclic phosphodiesterase"/>
    <property type="match status" value="1"/>
</dbReference>
<feature type="region of interest" description="Disordered" evidence="5">
    <location>
        <begin position="139"/>
        <end position="177"/>
    </location>
</feature>
<dbReference type="PANTHER" id="PTHR28141">
    <property type="entry name" value="2',3'-CYCLIC-NUCLEOTIDE 3'-PHOSPHODIESTERASE"/>
    <property type="match status" value="1"/>
</dbReference>
<dbReference type="Proteomes" id="UP001497600">
    <property type="component" value="Chromosome H"/>
</dbReference>
<proteinExistence type="inferred from homology"/>
<dbReference type="Pfam" id="PF07823">
    <property type="entry name" value="CPDase"/>
    <property type="match status" value="1"/>
</dbReference>
<dbReference type="PANTHER" id="PTHR28141:SF1">
    <property type="entry name" value="2',3'-CYCLIC-NUCLEOTIDE 3'-PHOSPHODIESTERASE"/>
    <property type="match status" value="1"/>
</dbReference>